<dbReference type="SUPFAM" id="SSF53850">
    <property type="entry name" value="Periplasmic binding protein-like II"/>
    <property type="match status" value="1"/>
</dbReference>
<reference evidence="1 2" key="1">
    <citation type="submission" date="2015-06" db="EMBL/GenBank/DDBJ databases">
        <title>Genome sequencing project of Bacillus galactosidilyticus PL133.</title>
        <authorList>
            <person name="Gaiero J."/>
            <person name="Nicol R."/>
            <person name="Habash M."/>
        </authorList>
    </citation>
    <scope>NUCLEOTIDE SEQUENCE [LARGE SCALE GENOMIC DNA]</scope>
    <source>
        <strain evidence="1 2">PL133</strain>
    </source>
</reference>
<dbReference type="Proteomes" id="UP000053881">
    <property type="component" value="Unassembled WGS sequence"/>
</dbReference>
<organism evidence="1 2">
    <name type="scientific">Lederbergia galactosidilytica</name>
    <dbReference type="NCBI Taxonomy" id="217031"/>
    <lineage>
        <taxon>Bacteria</taxon>
        <taxon>Bacillati</taxon>
        <taxon>Bacillota</taxon>
        <taxon>Bacilli</taxon>
        <taxon>Bacillales</taxon>
        <taxon>Bacillaceae</taxon>
        <taxon>Lederbergia</taxon>
    </lineage>
</organism>
<dbReference type="PATRIC" id="fig|217031.4.peg.6331"/>
<evidence type="ECO:0000313" key="2">
    <source>
        <dbReference type="Proteomes" id="UP000053881"/>
    </source>
</evidence>
<dbReference type="Gene3D" id="3.40.190.10">
    <property type="entry name" value="Periplasmic binding protein-like II"/>
    <property type="match status" value="1"/>
</dbReference>
<gene>
    <name evidence="1" type="ORF">ACA29_18690</name>
</gene>
<name>A0A0Q9Y793_9BACI</name>
<protein>
    <submittedName>
        <fullName evidence="1">Uncharacterized protein</fullName>
    </submittedName>
</protein>
<proteinExistence type="predicted"/>
<accession>A0A0Q9Y793</accession>
<dbReference type="AlphaFoldDB" id="A0A0Q9Y793"/>
<comment type="caution">
    <text evidence="1">The sequence shown here is derived from an EMBL/GenBank/DDBJ whole genome shotgun (WGS) entry which is preliminary data.</text>
</comment>
<dbReference type="EMBL" id="LGPB01000128">
    <property type="protein sequence ID" value="KRG11331.1"/>
    <property type="molecule type" value="Genomic_DNA"/>
</dbReference>
<sequence length="79" mass="8985">MNSGNPPDIFFSVMETKFIDTGLAVPLDDYMTDEDWEDMEQFAIDNFSTDGNLWAISQWISIHTWGGNRGLMEEGWSGC</sequence>
<evidence type="ECO:0000313" key="1">
    <source>
        <dbReference type="EMBL" id="KRG11331.1"/>
    </source>
</evidence>